<keyword evidence="7" id="KW-1185">Reference proteome</keyword>
<comment type="pathway">
    <text evidence="1">Lipid metabolism.</text>
</comment>
<keyword evidence="4" id="KW-0472">Membrane</keyword>
<reference evidence="6" key="2">
    <citation type="journal article" date="2023" name="Microbiome">
        <title>Synthase-selected sorting approach identifies a beta-lactone synthase in a nudibranch symbiotic bacterium.</title>
        <authorList>
            <person name="Dzunkova M."/>
            <person name="La Clair J.J."/>
            <person name="Tyml T."/>
            <person name="Doud D."/>
            <person name="Schulz F."/>
            <person name="Piquer-Esteban S."/>
            <person name="Porcel Sanchis D."/>
            <person name="Osborn A."/>
            <person name="Robinson D."/>
            <person name="Louie K.B."/>
            <person name="Bowen B.P."/>
            <person name="Bowers R.M."/>
            <person name="Lee J."/>
            <person name="Arnau V."/>
            <person name="Diaz-Villanueva W."/>
            <person name="Stepanauskas R."/>
            <person name="Gosliner T."/>
            <person name="Date S.V."/>
            <person name="Northen T.R."/>
            <person name="Cheng J.F."/>
            <person name="Burkart M.D."/>
            <person name="Woyke T."/>
        </authorList>
    </citation>
    <scope>NUCLEOTIDE SEQUENCE</scope>
    <source>
        <strain evidence="6">Df01</strain>
    </source>
</reference>
<dbReference type="SUPFAM" id="SSF69593">
    <property type="entry name" value="Glycerol-3-phosphate (1)-acyltransferase"/>
    <property type="match status" value="1"/>
</dbReference>
<dbReference type="PANTHER" id="PTHR10434:SF40">
    <property type="entry name" value="1-ACYL-SN-GLYCEROL-3-PHOSPHATE ACYLTRANSFERASE"/>
    <property type="match status" value="1"/>
</dbReference>
<gene>
    <name evidence="6" type="ORF">NQX30_01065</name>
</gene>
<keyword evidence="2" id="KW-0808">Transferase</keyword>
<protein>
    <submittedName>
        <fullName evidence="6">1-acyl-sn-glycerol-3-phosphate acyltransferase</fullName>
    </submittedName>
</protein>
<organism evidence="6 7">
    <name type="scientific">Candidatus Doriopsillibacter californiensis</name>
    <dbReference type="NCBI Taxonomy" id="2970740"/>
    <lineage>
        <taxon>Bacteria</taxon>
        <taxon>Pseudomonadati</taxon>
        <taxon>Pseudomonadota</taxon>
        <taxon>Gammaproteobacteria</taxon>
        <taxon>Candidatus Tethybacterales</taxon>
        <taxon>Candidatus Persebacteraceae</taxon>
        <taxon>Candidatus Doriopsillibacter</taxon>
    </lineage>
</organism>
<feature type="transmembrane region" description="Helical" evidence="4">
    <location>
        <begin position="6"/>
        <end position="30"/>
    </location>
</feature>
<dbReference type="Proteomes" id="UP001168167">
    <property type="component" value="Unassembled WGS sequence"/>
</dbReference>
<feature type="domain" description="Phospholipid/glycerol acyltransferase" evidence="5">
    <location>
        <begin position="71"/>
        <end position="185"/>
    </location>
</feature>
<dbReference type="GO" id="GO:0016746">
    <property type="term" value="F:acyltransferase activity"/>
    <property type="evidence" value="ECO:0007669"/>
    <property type="project" value="UniProtKB-KW"/>
</dbReference>
<reference evidence="6" key="1">
    <citation type="submission" date="2022-08" db="EMBL/GenBank/DDBJ databases">
        <authorList>
            <person name="Dzunkova M."/>
            <person name="La Clair J."/>
            <person name="Tyml T."/>
            <person name="Doud D."/>
            <person name="Schulz F."/>
            <person name="Piquer S."/>
            <person name="Porcel Sanchis D."/>
            <person name="Osborn A."/>
            <person name="Robinson D."/>
            <person name="Louie K.B."/>
            <person name="Bowen B.P."/>
            <person name="Bowers R."/>
            <person name="Lee J."/>
            <person name="Arnau Llombart V."/>
            <person name="Diaz Villanueva W."/>
            <person name="Gosliner T."/>
            <person name="Northen T."/>
            <person name="Cheng J.-F."/>
            <person name="Burkart M.D."/>
            <person name="Woyke T."/>
        </authorList>
    </citation>
    <scope>NUCLEOTIDE SEQUENCE</scope>
    <source>
        <strain evidence="6">Df01</strain>
    </source>
</reference>
<evidence type="ECO:0000256" key="1">
    <source>
        <dbReference type="ARBA" id="ARBA00005189"/>
    </source>
</evidence>
<dbReference type="SMART" id="SM00563">
    <property type="entry name" value="PlsC"/>
    <property type="match status" value="1"/>
</dbReference>
<dbReference type="PANTHER" id="PTHR10434">
    <property type="entry name" value="1-ACYL-SN-GLYCEROL-3-PHOSPHATE ACYLTRANSFERASE"/>
    <property type="match status" value="1"/>
</dbReference>
<evidence type="ECO:0000256" key="2">
    <source>
        <dbReference type="ARBA" id="ARBA00022679"/>
    </source>
</evidence>
<proteinExistence type="predicted"/>
<evidence type="ECO:0000313" key="7">
    <source>
        <dbReference type="Proteomes" id="UP001168167"/>
    </source>
</evidence>
<evidence type="ECO:0000259" key="5">
    <source>
        <dbReference type="SMART" id="SM00563"/>
    </source>
</evidence>
<keyword evidence="4" id="KW-1133">Transmembrane helix</keyword>
<sequence>MRPIGSILLALWLALITPFFSLLAIIITFLPAHRRYALISQWSYLVIKAARLCCGIRYRVIGLQNLPPQPCVLLSRHESTWETIAYQAIFPPQVMVLKKELLRIPFFGWGLARMSPIAIDRGSGRRALRQVEEQGRERLAAGFYVVIFPEGTRMAPGAQREYQSGGAWLAKKTGTQVVPVAVNSGYCWPKHSFFKRSGLITVRIGTAFSTADLSVTDINMKVNQWIESQSDKDEKG</sequence>
<name>A0ABT7QJV0_9GAMM</name>
<comment type="caution">
    <text evidence="6">The sequence shown here is derived from an EMBL/GenBank/DDBJ whole genome shotgun (WGS) entry which is preliminary data.</text>
</comment>
<dbReference type="EMBL" id="JANQAO010000001">
    <property type="protein sequence ID" value="MDM5146978.1"/>
    <property type="molecule type" value="Genomic_DNA"/>
</dbReference>
<evidence type="ECO:0000256" key="4">
    <source>
        <dbReference type="SAM" id="Phobius"/>
    </source>
</evidence>
<dbReference type="Pfam" id="PF01553">
    <property type="entry name" value="Acyltransferase"/>
    <property type="match status" value="1"/>
</dbReference>
<keyword evidence="3 6" id="KW-0012">Acyltransferase</keyword>
<dbReference type="InterPro" id="IPR002123">
    <property type="entry name" value="Plipid/glycerol_acylTrfase"/>
</dbReference>
<evidence type="ECO:0000313" key="6">
    <source>
        <dbReference type="EMBL" id="MDM5146978.1"/>
    </source>
</evidence>
<dbReference type="CDD" id="cd07989">
    <property type="entry name" value="LPLAT_AGPAT-like"/>
    <property type="match status" value="1"/>
</dbReference>
<evidence type="ECO:0000256" key="3">
    <source>
        <dbReference type="ARBA" id="ARBA00023315"/>
    </source>
</evidence>
<keyword evidence="4" id="KW-0812">Transmembrane</keyword>
<accession>A0ABT7QJV0</accession>